<protein>
    <submittedName>
        <fullName evidence="2">Hydrolase</fullName>
    </submittedName>
</protein>
<gene>
    <name evidence="2" type="ORF">CQR44_0696</name>
    <name evidence="1" type="ORF">JF69_07170</name>
</gene>
<dbReference type="GO" id="GO:0016787">
    <property type="term" value="F:hydrolase activity"/>
    <property type="evidence" value="ECO:0007669"/>
    <property type="project" value="UniProtKB-KW"/>
</dbReference>
<dbReference type="SUPFAM" id="SSF53474">
    <property type="entry name" value="alpha/beta-Hydrolases"/>
    <property type="match status" value="1"/>
</dbReference>
<reference evidence="2 4" key="2">
    <citation type="submission" date="2017-10" db="EMBL/GenBank/DDBJ databases">
        <title>Bifidobacterium genomics.</title>
        <authorList>
            <person name="Lugli G.A."/>
            <person name="Milani C."/>
            <person name="Mancabelli L."/>
        </authorList>
    </citation>
    <scope>NUCLEOTIDE SEQUENCE [LARGE SCALE GENOMIC DNA]</scope>
    <source>
        <strain evidence="2 4">1460B</strain>
    </source>
</reference>
<organism evidence="1 3">
    <name type="scientific">Bifidobacterium asteroides</name>
    <dbReference type="NCBI Taxonomy" id="1684"/>
    <lineage>
        <taxon>Bacteria</taxon>
        <taxon>Bacillati</taxon>
        <taxon>Actinomycetota</taxon>
        <taxon>Actinomycetes</taxon>
        <taxon>Bifidobacteriales</taxon>
        <taxon>Bifidobacteriaceae</taxon>
        <taxon>Bifidobacterium</taxon>
    </lineage>
</organism>
<comment type="caution">
    <text evidence="1">The sequence shown here is derived from an EMBL/GenBank/DDBJ whole genome shotgun (WGS) entry which is preliminary data.</text>
</comment>
<keyword evidence="2" id="KW-0378">Hydrolase</keyword>
<dbReference type="EMBL" id="JWME01000009">
    <property type="protein sequence ID" value="KJY51438.1"/>
    <property type="molecule type" value="Genomic_DNA"/>
</dbReference>
<evidence type="ECO:0000313" key="3">
    <source>
        <dbReference type="Proteomes" id="UP000033648"/>
    </source>
</evidence>
<dbReference type="Proteomes" id="UP000233731">
    <property type="component" value="Unassembled WGS sequence"/>
</dbReference>
<evidence type="ECO:0000313" key="2">
    <source>
        <dbReference type="EMBL" id="PKV09793.1"/>
    </source>
</evidence>
<accession>A0A0F4KZN9</accession>
<dbReference type="Proteomes" id="UP000033648">
    <property type="component" value="Unassembled WGS sequence"/>
</dbReference>
<name>A0A0F4KZN9_9BIFI</name>
<dbReference type="AlphaFoldDB" id="A0A0F4KZN9"/>
<reference evidence="1 3" key="1">
    <citation type="submission" date="2014-12" db="EMBL/GenBank/DDBJ databases">
        <title>Comparative genomics of the lactic acid bacteria isolated from the honey bee gut.</title>
        <authorList>
            <person name="Ellegaard K.M."/>
            <person name="Tamarit D."/>
            <person name="Javelind E."/>
            <person name="Olofsson T."/>
            <person name="Andersson S.G."/>
            <person name="Vasquez A."/>
        </authorList>
    </citation>
    <scope>NUCLEOTIDE SEQUENCE [LARGE SCALE GENOMIC DNA]</scope>
    <source>
        <strain evidence="1 3">Bin2</strain>
    </source>
</reference>
<dbReference type="Gene3D" id="3.40.50.1820">
    <property type="entry name" value="alpha/beta hydrolase"/>
    <property type="match status" value="1"/>
</dbReference>
<sequence>MLQVITRNPLEDKGEAQYRQLVRVGHKLLSVAVFGDTHGSVPKLVLLSGCGTPSPLYDFKALITRLQNSYCLIVVEKSGYGFSDWSRDPRDIDTMLDETRAALHGAGVTGPYVLLPHSMSGLEALYWTKKYPAEVEAIIGLDMATPQAYETRNLVPPAAATALLGALCRTGLPRLLPRLTADQSPAIKAGNLSAEDKAVYRTLFFKNFMDPDIQREINTVNANARKVAEAGLPQIKMLQLVSNGKGTGFSKDEWRSIQESFKAQQGNSQIRYFDAPHYLHDYVPEKMSEAIRDFISGKPDRSSKVIRHTLTSHP</sequence>
<dbReference type="PATRIC" id="fig|1684.4.peg.772"/>
<evidence type="ECO:0000313" key="1">
    <source>
        <dbReference type="EMBL" id="KJY51438.1"/>
    </source>
</evidence>
<proteinExistence type="predicted"/>
<dbReference type="EMBL" id="PCHJ01000013">
    <property type="protein sequence ID" value="PKV09793.1"/>
    <property type="molecule type" value="Genomic_DNA"/>
</dbReference>
<dbReference type="InterPro" id="IPR029058">
    <property type="entry name" value="AB_hydrolase_fold"/>
</dbReference>
<evidence type="ECO:0000313" key="4">
    <source>
        <dbReference type="Proteomes" id="UP000233731"/>
    </source>
</evidence>